<feature type="transmembrane region" description="Helical" evidence="2">
    <location>
        <begin position="196"/>
        <end position="219"/>
    </location>
</feature>
<sequence length="819" mass="89909">MSCGVLDRSLTTISIQAPVVVLATDGSLADILVPNKLEQCRKVWEYDGAIVLGMVGNPIFRLVSTATAGAGNTTFEGVALSVVQTQDTNTQTTTESGCNQKHTIHTHGTHGDTKNITCILLTEDKHTELFFTVPMDPCQIHKTSTTYKTNTDHSSKLTHYSEYIETDYTSSKTADSSTMQVSTTPGPKMPSTTDHVLISVVVSVSVVSLVVLSIAVLIWKVCAARLNTGDERANDDAHIWTIPPGGTLPGLLRSASLPACSSKMASDDVASCRSLPAILQSIESTYCEIPDDIAAAHRPLPGLPHSSWKIPDNTLSGMLRSASLPTVTCTPGGNVDDAASCRSLPAVLLSNEPTYSEIPDDIATALRSLPAQPHTYSEIPDDEESRPMLFYADAAAFSLHVTSSVRHLSGRSIVTYGSTEQTKAQSSNLYRNAPEGHGMGAKRQPRTALVSRPADQRLRTYVNATDEILFRGQNVTEAQITFHTSPDSHWPCKISGEGASITPRRAFLPLVTLPNTYWPWEIPGTRDTPCQSSLPFVELPNTYWPWEIPGEETRNTPRRASLSPATLPNTYGPWEIPGEGTCNTPRHASLSPTTLPNTYWPWEIPGEGTSIPPRRASLPLVTLPNTYWPWEIPGTRDTPCRPSLPLVELPNTYWPWEIPGEETRNTPRRASLSPATLPNTYWPWEIPGTRDTPCRPSLPLVELPNTYWPWEIQGEGTRNTPQRASLSLATLPNTYWPWEVPGEGNRNTPQRASLPLVTLPNTYWPWDIPGEGISIPPRRTSLPLVELPNTYWPWQNPGEGNLNTPQRASLPLVTLPNTY</sequence>
<reference evidence="3" key="1">
    <citation type="submission" date="2022-01" db="EMBL/GenBank/DDBJ databases">
        <authorList>
            <person name="Braso-Vives M."/>
        </authorList>
    </citation>
    <scope>NUCLEOTIDE SEQUENCE</scope>
</reference>
<keyword evidence="2" id="KW-0472">Membrane</keyword>
<gene>
    <name evidence="3" type="primary">Hypp6997</name>
    <name evidence="3" type="ORF">BLAG_LOCUS6059</name>
</gene>
<dbReference type="OrthoDB" id="10029573at2759"/>
<evidence type="ECO:0000313" key="4">
    <source>
        <dbReference type="Proteomes" id="UP000838412"/>
    </source>
</evidence>
<feature type="compositionally biased region" description="Polar residues" evidence="1">
    <location>
        <begin position="581"/>
        <end position="590"/>
    </location>
</feature>
<name>A0A8J9YWC0_BRALA</name>
<proteinExistence type="predicted"/>
<feature type="region of interest" description="Disordered" evidence="1">
    <location>
        <begin position="548"/>
        <end position="590"/>
    </location>
</feature>
<organism evidence="3 4">
    <name type="scientific">Branchiostoma lanceolatum</name>
    <name type="common">Common lancelet</name>
    <name type="synonym">Amphioxus lanceolatum</name>
    <dbReference type="NCBI Taxonomy" id="7740"/>
    <lineage>
        <taxon>Eukaryota</taxon>
        <taxon>Metazoa</taxon>
        <taxon>Chordata</taxon>
        <taxon>Cephalochordata</taxon>
        <taxon>Leptocardii</taxon>
        <taxon>Amphioxiformes</taxon>
        <taxon>Branchiostomatidae</taxon>
        <taxon>Branchiostoma</taxon>
    </lineage>
</organism>
<evidence type="ECO:0000256" key="1">
    <source>
        <dbReference type="SAM" id="MobiDB-lite"/>
    </source>
</evidence>
<accession>A0A8J9YWC0</accession>
<keyword evidence="4" id="KW-1185">Reference proteome</keyword>
<dbReference type="AlphaFoldDB" id="A0A8J9YWC0"/>
<dbReference type="EMBL" id="OV696698">
    <property type="protein sequence ID" value="CAH1242860.1"/>
    <property type="molecule type" value="Genomic_DNA"/>
</dbReference>
<dbReference type="Proteomes" id="UP000838412">
    <property type="component" value="Chromosome 13"/>
</dbReference>
<keyword evidence="2" id="KW-1133">Transmembrane helix</keyword>
<evidence type="ECO:0000313" key="3">
    <source>
        <dbReference type="EMBL" id="CAH1242860.1"/>
    </source>
</evidence>
<keyword evidence="2" id="KW-0812">Transmembrane</keyword>
<evidence type="ECO:0000256" key="2">
    <source>
        <dbReference type="SAM" id="Phobius"/>
    </source>
</evidence>
<protein>
    <submittedName>
        <fullName evidence="3">Hypp6997 protein</fullName>
    </submittedName>
</protein>